<dbReference type="AlphaFoldDB" id="A0A8I4A620"/>
<dbReference type="FunFam" id="3.40.50.300:FF:001081">
    <property type="entry name" value="Spermatogenesis-associated protein 5-like protein 1"/>
    <property type="match status" value="1"/>
</dbReference>
<dbReference type="Pfam" id="PF00004">
    <property type="entry name" value="AAA"/>
    <property type="match status" value="2"/>
</dbReference>
<dbReference type="Proteomes" id="UP000008225">
    <property type="component" value="Chromosome 10"/>
</dbReference>
<dbReference type="GO" id="GO:0097352">
    <property type="term" value="P:autophagosome maturation"/>
    <property type="evidence" value="ECO:0007669"/>
    <property type="project" value="TreeGrafter"/>
</dbReference>
<comment type="similarity">
    <text evidence="3">Belongs to the AAA ATPase family.</text>
</comment>
<dbReference type="GO" id="GO:0044877">
    <property type="term" value="F:protein-containing complex binding"/>
    <property type="evidence" value="ECO:0007669"/>
    <property type="project" value="UniProtKB-ARBA"/>
</dbReference>
<evidence type="ECO:0000256" key="4">
    <source>
        <dbReference type="SAM" id="MobiDB-lite"/>
    </source>
</evidence>
<dbReference type="GeneTree" id="ENSGT00940000160700"/>
<evidence type="ECO:0000259" key="5">
    <source>
        <dbReference type="SMART" id="SM00382"/>
    </source>
</evidence>
<dbReference type="FunFam" id="3.40.50.300:FF:001161">
    <property type="entry name" value="spermatogenesis-associated protein 5-like protein 1"/>
    <property type="match status" value="1"/>
</dbReference>
<dbReference type="GO" id="GO:0034098">
    <property type="term" value="C:VCP-NPL4-UFD1 AAA ATPase complex"/>
    <property type="evidence" value="ECO:0007669"/>
    <property type="project" value="TreeGrafter"/>
</dbReference>
<evidence type="ECO:0000313" key="6">
    <source>
        <dbReference type="Ensembl" id="ENSCJAP00000092981.1"/>
    </source>
</evidence>
<protein>
    <submittedName>
        <fullName evidence="6">AFG2 AAA ATPase homolog B</fullName>
    </submittedName>
</protein>
<sequence>MARDSDPFREGPLLKVLPLDDRDRGTQRCRLGPAAFHALGARLGSAVKISLPDGGSCICTAWPRRDGADCFVQLDPLCASPGVVVGAPRSRRSLSLSHLLLVPCPPLRRVAVWPVLRERAGAPGAPSTAAVLEAAQELLRNRPVSLGHVVVAPPGAPGPVAALHIVGGTPSPDPAGLVTPRTRVGFSREPPSESRPRSEVPLGGLSEAADSLRELLRLPLRYPRTLAALGLAVPRGVLLAGPPGVGKTQLVRAVAHEAGAELLAVSAPALQGSRPGETEENVRRVFQRARELASRGPSLLFLDEVDALCPRRGGQAPESRVVAQVLTLLDGASGDREVVVVGATNRPDALDPALRRPGRFDRENQDSPVIDETDFLETFKNIQPSSFRSVIGLMDIKPVDWEQIGGLEDVKLKLQQSIEWPLKFPKEFVRMGLTQPKGVLLYGPPGCAKTTLVRALATSCHCSFVSVSGADLFSPFVGDSEKVLSQIFRQARASTPAIVFLDEIDSILGARSTSKTGCDVQERVLSVLLNELDGVGLKTIERRGNKSSQQEFQDVFNRSIMIVAATNRPDVLDAALLRPGRLDKIIYIPPPDHKGRLSILKVCTKTMPLGPDVSLENLAAETCFFSGADLRNLCTEAALLALQENGLDTTTVKQEHFLKSLKTVKPSLSHKDLALYENLFKKEGFSNLEDI</sequence>
<dbReference type="Gene3D" id="3.40.50.300">
    <property type="entry name" value="P-loop containing nucleotide triphosphate hydrolases"/>
    <property type="match status" value="2"/>
</dbReference>
<evidence type="ECO:0000313" key="7">
    <source>
        <dbReference type="Proteomes" id="UP000008225"/>
    </source>
</evidence>
<evidence type="ECO:0000256" key="3">
    <source>
        <dbReference type="RuleBase" id="RU003651"/>
    </source>
</evidence>
<reference evidence="6" key="2">
    <citation type="submission" date="2025-08" db="UniProtKB">
        <authorList>
            <consortium name="Ensembl"/>
        </authorList>
    </citation>
    <scope>IDENTIFICATION</scope>
</reference>
<dbReference type="PROSITE" id="PS00674">
    <property type="entry name" value="AAA"/>
    <property type="match status" value="2"/>
</dbReference>
<feature type="region of interest" description="Disordered" evidence="4">
    <location>
        <begin position="183"/>
        <end position="203"/>
    </location>
</feature>
<feature type="domain" description="AAA+ ATPase" evidence="5">
    <location>
        <begin position="435"/>
        <end position="592"/>
    </location>
</feature>
<dbReference type="InterPro" id="IPR003960">
    <property type="entry name" value="ATPase_AAA_CS"/>
</dbReference>
<dbReference type="GO" id="GO:0016887">
    <property type="term" value="F:ATP hydrolysis activity"/>
    <property type="evidence" value="ECO:0007669"/>
    <property type="project" value="InterPro"/>
</dbReference>
<proteinExistence type="inferred from homology"/>
<dbReference type="GO" id="GO:0005634">
    <property type="term" value="C:nucleus"/>
    <property type="evidence" value="ECO:0007669"/>
    <property type="project" value="TreeGrafter"/>
</dbReference>
<dbReference type="InterPro" id="IPR003959">
    <property type="entry name" value="ATPase_AAA_core"/>
</dbReference>
<dbReference type="GO" id="GO:0030970">
    <property type="term" value="P:retrograde protein transport, ER to cytosol"/>
    <property type="evidence" value="ECO:0007669"/>
    <property type="project" value="TreeGrafter"/>
</dbReference>
<dbReference type="FunFam" id="1.10.8.60:FF:000038">
    <property type="entry name" value="spermatogenesis-associated protein 5-like protein 1"/>
    <property type="match status" value="1"/>
</dbReference>
<keyword evidence="2 3" id="KW-0067">ATP-binding</keyword>
<dbReference type="Gene3D" id="1.10.8.60">
    <property type="match status" value="1"/>
</dbReference>
<dbReference type="PANTHER" id="PTHR23077">
    <property type="entry name" value="AAA-FAMILY ATPASE"/>
    <property type="match status" value="1"/>
</dbReference>
<dbReference type="Ensembl" id="ENSCJAT00000137264.1">
    <property type="protein sequence ID" value="ENSCJAP00000092981.1"/>
    <property type="gene ID" value="ENSCJAG00000002067.5"/>
</dbReference>
<dbReference type="Pfam" id="PF17862">
    <property type="entry name" value="AAA_lid_3"/>
    <property type="match status" value="1"/>
</dbReference>
<dbReference type="PANTHER" id="PTHR23077:SF194">
    <property type="entry name" value="ATPASE FAMILY GENE 2 PROTEIN HOMOLOG B"/>
    <property type="match status" value="1"/>
</dbReference>
<reference evidence="6 7" key="1">
    <citation type="submission" date="2009-03" db="EMBL/GenBank/DDBJ databases">
        <authorList>
            <person name="Warren W."/>
            <person name="Ye L."/>
            <person name="Minx P."/>
            <person name="Worley K."/>
            <person name="Gibbs R."/>
            <person name="Wilson R.K."/>
        </authorList>
    </citation>
    <scope>NUCLEOTIDE SEQUENCE [LARGE SCALE GENOMIC DNA]</scope>
</reference>
<dbReference type="GO" id="GO:0005524">
    <property type="term" value="F:ATP binding"/>
    <property type="evidence" value="ECO:0007669"/>
    <property type="project" value="UniProtKB-KW"/>
</dbReference>
<keyword evidence="7" id="KW-1185">Reference proteome</keyword>
<name>A0A8I4A620_CALJA</name>
<keyword evidence="1 3" id="KW-0547">Nucleotide-binding</keyword>
<dbReference type="InterPro" id="IPR003593">
    <property type="entry name" value="AAA+_ATPase"/>
</dbReference>
<dbReference type="SUPFAM" id="SSF52540">
    <property type="entry name" value="P-loop containing nucleoside triphosphate hydrolases"/>
    <property type="match status" value="2"/>
</dbReference>
<dbReference type="InterPro" id="IPR027417">
    <property type="entry name" value="P-loop_NTPase"/>
</dbReference>
<organism evidence="6 7">
    <name type="scientific">Callithrix jacchus</name>
    <name type="common">White-tufted-ear marmoset</name>
    <name type="synonym">Simia Jacchus</name>
    <dbReference type="NCBI Taxonomy" id="9483"/>
    <lineage>
        <taxon>Eukaryota</taxon>
        <taxon>Metazoa</taxon>
        <taxon>Chordata</taxon>
        <taxon>Craniata</taxon>
        <taxon>Vertebrata</taxon>
        <taxon>Euteleostomi</taxon>
        <taxon>Mammalia</taxon>
        <taxon>Eutheria</taxon>
        <taxon>Euarchontoglires</taxon>
        <taxon>Primates</taxon>
        <taxon>Haplorrhini</taxon>
        <taxon>Platyrrhini</taxon>
        <taxon>Cebidae</taxon>
        <taxon>Callitrichinae</taxon>
        <taxon>Callithrix</taxon>
        <taxon>Callithrix</taxon>
    </lineage>
</organism>
<dbReference type="GO" id="GO:0031593">
    <property type="term" value="F:polyubiquitin modification-dependent protein binding"/>
    <property type="evidence" value="ECO:0007669"/>
    <property type="project" value="TreeGrafter"/>
</dbReference>
<reference evidence="6" key="3">
    <citation type="submission" date="2025-09" db="UniProtKB">
        <authorList>
            <consortium name="Ensembl"/>
        </authorList>
    </citation>
    <scope>IDENTIFICATION</scope>
</reference>
<dbReference type="InterPro" id="IPR050168">
    <property type="entry name" value="AAA_ATPase_domain"/>
</dbReference>
<dbReference type="GO" id="GO:0005829">
    <property type="term" value="C:cytosol"/>
    <property type="evidence" value="ECO:0007669"/>
    <property type="project" value="TreeGrafter"/>
</dbReference>
<evidence type="ECO:0000256" key="1">
    <source>
        <dbReference type="ARBA" id="ARBA00022741"/>
    </source>
</evidence>
<accession>A0A8I4A620</accession>
<dbReference type="GO" id="GO:0051228">
    <property type="term" value="P:mitotic spindle disassembly"/>
    <property type="evidence" value="ECO:0007669"/>
    <property type="project" value="TreeGrafter"/>
</dbReference>
<dbReference type="SMART" id="SM00382">
    <property type="entry name" value="AAA"/>
    <property type="match status" value="2"/>
</dbReference>
<gene>
    <name evidence="6" type="primary">AFG2B</name>
</gene>
<feature type="domain" description="AAA+ ATPase" evidence="5">
    <location>
        <begin position="233"/>
        <end position="371"/>
    </location>
</feature>
<dbReference type="InterPro" id="IPR041569">
    <property type="entry name" value="AAA_lid_3"/>
</dbReference>
<evidence type="ECO:0000256" key="2">
    <source>
        <dbReference type="ARBA" id="ARBA00022840"/>
    </source>
</evidence>